<feature type="transmembrane region" description="Helical" evidence="1">
    <location>
        <begin position="125"/>
        <end position="147"/>
    </location>
</feature>
<dbReference type="AlphaFoldDB" id="A0A1S3WX36"/>
<feature type="transmembrane region" description="Helical" evidence="1">
    <location>
        <begin position="237"/>
        <end position="256"/>
    </location>
</feature>
<dbReference type="STRING" id="4097.A0A1S3WX36"/>
<feature type="transmembrane region" description="Helical" evidence="1">
    <location>
        <begin position="443"/>
        <end position="463"/>
    </location>
</feature>
<evidence type="ECO:0000256" key="1">
    <source>
        <dbReference type="SAM" id="Phobius"/>
    </source>
</evidence>
<dbReference type="PANTHER" id="PTHR31061">
    <property type="entry name" value="LD22376P"/>
    <property type="match status" value="1"/>
</dbReference>
<feature type="transmembrane region" description="Helical" evidence="1">
    <location>
        <begin position="198"/>
        <end position="216"/>
    </location>
</feature>
<dbReference type="RefSeq" id="XP_016432250.1">
    <property type="nucleotide sequence ID" value="XM_016576764.1"/>
</dbReference>
<feature type="transmembrane region" description="Helical" evidence="1">
    <location>
        <begin position="341"/>
        <end position="362"/>
    </location>
</feature>
<dbReference type="Pfam" id="PF07786">
    <property type="entry name" value="HGSNAT_cat"/>
    <property type="match status" value="1"/>
</dbReference>
<feature type="transmembrane region" description="Helical" evidence="1">
    <location>
        <begin position="159"/>
        <end position="178"/>
    </location>
</feature>
<feature type="transmembrane region" description="Helical" evidence="1">
    <location>
        <begin position="94"/>
        <end position="113"/>
    </location>
</feature>
<reference evidence="3" key="1">
    <citation type="submission" date="2025-08" db="UniProtKB">
        <authorList>
            <consortium name="RefSeq"/>
        </authorList>
    </citation>
    <scope>IDENTIFICATION</scope>
</reference>
<name>A0A1S3WX36_TOBAC</name>
<organism evidence="3">
    <name type="scientific">Nicotiana tabacum</name>
    <name type="common">Common tobacco</name>
    <dbReference type="NCBI Taxonomy" id="4097"/>
    <lineage>
        <taxon>Eukaryota</taxon>
        <taxon>Viridiplantae</taxon>
        <taxon>Streptophyta</taxon>
        <taxon>Embryophyta</taxon>
        <taxon>Tracheophyta</taxon>
        <taxon>Spermatophyta</taxon>
        <taxon>Magnoliopsida</taxon>
        <taxon>eudicotyledons</taxon>
        <taxon>Gunneridae</taxon>
        <taxon>Pentapetalae</taxon>
        <taxon>asterids</taxon>
        <taxon>lamiids</taxon>
        <taxon>Solanales</taxon>
        <taxon>Solanaceae</taxon>
        <taxon>Nicotianoideae</taxon>
        <taxon>Nicotianeae</taxon>
        <taxon>Nicotiana</taxon>
    </lineage>
</organism>
<proteinExistence type="predicted"/>
<dbReference type="PaxDb" id="4097-A0A1S3WX36"/>
<keyword evidence="1" id="KW-1133">Transmembrane helix</keyword>
<feature type="domain" description="Heparan-alpha-glucosaminide N-acetyltransferase catalytic" evidence="2">
    <location>
        <begin position="88"/>
        <end position="211"/>
    </location>
</feature>
<feature type="transmembrane region" description="Helical" evidence="1">
    <location>
        <begin position="374"/>
        <end position="395"/>
    </location>
</feature>
<dbReference type="KEGG" id="nta:107758917"/>
<accession>A0A1S3WX36</accession>
<keyword evidence="1" id="KW-0472">Membrane</keyword>
<dbReference type="InterPro" id="IPR012429">
    <property type="entry name" value="HGSNAT_cat"/>
</dbReference>
<evidence type="ECO:0000259" key="2">
    <source>
        <dbReference type="Pfam" id="PF07786"/>
    </source>
</evidence>
<feature type="transmembrane region" description="Helical" evidence="1">
    <location>
        <begin position="401"/>
        <end position="423"/>
    </location>
</feature>
<gene>
    <name evidence="3" type="primary">LOC107758917</name>
</gene>
<sequence length="714" mass="80564">MGSYQLIREKNDARLSRDLEQGDVQVEVEVKNFCSPRNIEVITSDAQKDYNNGVELAALTSTNLSTNTLPISGSRPKTGSAAASEDGRLLSLDVFRGITVALMIFVEYAGGLYPSVNHSPWNGLSLADFVMPFFLFIVGLSLGLAYKNLPCRLTATRKAIYRALKLFIIGLFLQGGYFHGLKNLTYGVDIANIRWMGILQRIAISFLVAAMCEIWFKGRDNNEVNSGQSLLKKYHKQWAIAIIVSVVYLSLFYGLYVNDWEYQMPMDVTKTFSVKCGVRGDTGPACNAVGMIDRKLFGIQHLYTRPIYGRLKECSVDSPDYGPLPLDAPSWCPAPFDPEGVLSSLMAIVTCFIGLHYGHIIVHFKNHKVRIQQWLIPSYCLVLFCVICDCFGMHLNKVLYSFSYMCVTAGAAGFLFTAVYVMVDVLGYRRWTTVLKWMGTNALLIYVLVSCNILPVILQGFYWRRPDNNILTLIGIVHIKEQNQVVDLLAKPGCHVDRTAGITVFAQPPSFVRTTLEGLHPSALQHEIYESSTSNNDGRRQELDEVDELRDMAYIRMIAQKEQVEHYHNKKVKVKPHKIGDYVLKAKTQASKDPREEIVYALEKLRPKVKWAPKMRSDPNTRKSDALYEFHQERGHKMEDRIALRQEVANMLCQGHLKELLSDKGKTNFARGREHQGPPKPPSPARTICMIIGDNASIYSVKFTTTQTQSIHHP</sequence>
<protein>
    <recommendedName>
        <fullName evidence="2">Heparan-alpha-glucosaminide N-acetyltransferase catalytic domain-containing protein</fullName>
    </recommendedName>
</protein>
<dbReference type="PANTHER" id="PTHR31061:SF24">
    <property type="entry name" value="LD22376P"/>
    <property type="match status" value="1"/>
</dbReference>
<keyword evidence="1" id="KW-0812">Transmembrane</keyword>
<dbReference type="OrthoDB" id="2149840at2759"/>
<evidence type="ECO:0000313" key="3">
    <source>
        <dbReference type="RefSeq" id="XP_016432250.1"/>
    </source>
</evidence>